<keyword evidence="1" id="KW-1133">Transmembrane helix</keyword>
<proteinExistence type="predicted"/>
<dbReference type="EMBL" id="MG264610">
    <property type="protein sequence ID" value="AUG32188.1"/>
    <property type="molecule type" value="Genomic_DNA"/>
</dbReference>
<protein>
    <recommendedName>
        <fullName evidence="3">DUF4330 domain-containing protein</fullName>
    </recommendedName>
</protein>
<gene>
    <name evidence="2" type="ORF">PLO_182</name>
</gene>
<accession>A0A2H4ZNV0</accession>
<evidence type="ECO:0008006" key="3">
    <source>
        <dbReference type="Google" id="ProtNLM"/>
    </source>
</evidence>
<geneLocation type="plastid" evidence="2"/>
<evidence type="ECO:0000256" key="1">
    <source>
        <dbReference type="SAM" id="Phobius"/>
    </source>
</evidence>
<sequence length="173" mass="18740">MTSNNYSWSSVDISVSVTFIVAIVGLVWTPKLEHIIANTINLTQKVVISVDIQNMPTVNSAGLIIQAKLASKVQLIIRNQPHGKVQLQDAVDLTKCLVSLQPDGKILTIINPNKKLNNNLDARFILQGKGTQTSNGVVFGNQKLKIGTPIELEGENFSVNGIVSGLLVKATER</sequence>
<keyword evidence="1" id="KW-0472">Membrane</keyword>
<feature type="transmembrane region" description="Helical" evidence="1">
    <location>
        <begin position="6"/>
        <end position="28"/>
    </location>
</feature>
<keyword evidence="1" id="KW-0812">Transmembrane</keyword>
<dbReference type="AlphaFoldDB" id="A0A2H4ZNV0"/>
<organism evidence="2">
    <name type="scientific">Paulinella longichromatophora</name>
    <dbReference type="NCBI Taxonomy" id="1708747"/>
    <lineage>
        <taxon>Eukaryota</taxon>
        <taxon>Sar</taxon>
        <taxon>Rhizaria</taxon>
        <taxon>Cercozoa</taxon>
        <taxon>Imbricatea</taxon>
        <taxon>Silicofilosea</taxon>
        <taxon>Euglyphida</taxon>
        <taxon>Paulinellidae</taxon>
        <taxon>Paulinella</taxon>
    </lineage>
</organism>
<reference evidence="2" key="1">
    <citation type="submission" date="2017-10" db="EMBL/GenBank/DDBJ databases">
        <title>Paulinella longichromatophora chromatophore genome.</title>
        <authorList>
            <person name="Lhee D."/>
            <person name="Yoon H.S."/>
        </authorList>
    </citation>
    <scope>NUCLEOTIDE SEQUENCE</scope>
</reference>
<dbReference type="Pfam" id="PF14221">
    <property type="entry name" value="DUF4330"/>
    <property type="match status" value="1"/>
</dbReference>
<evidence type="ECO:0000313" key="2">
    <source>
        <dbReference type="EMBL" id="AUG32188.1"/>
    </source>
</evidence>
<keyword evidence="2" id="KW-0934">Plastid</keyword>
<dbReference type="InterPro" id="IPR025480">
    <property type="entry name" value="DUF4330"/>
</dbReference>
<name>A0A2H4ZNV0_9EUKA</name>